<protein>
    <submittedName>
        <fullName evidence="1">Uncharacterized protein</fullName>
    </submittedName>
</protein>
<accession>A0A6C0RDS4</accession>
<evidence type="ECO:0000313" key="2">
    <source>
        <dbReference type="Proteomes" id="UP000474630"/>
    </source>
</evidence>
<gene>
    <name evidence="1" type="ORF">G0Q07_05985</name>
</gene>
<keyword evidence="2" id="KW-1185">Reference proteome</keyword>
<organism evidence="1 2">
    <name type="scientific">Draconibacterium halophilum</name>
    <dbReference type="NCBI Taxonomy" id="2706887"/>
    <lineage>
        <taxon>Bacteria</taxon>
        <taxon>Pseudomonadati</taxon>
        <taxon>Bacteroidota</taxon>
        <taxon>Bacteroidia</taxon>
        <taxon>Marinilabiliales</taxon>
        <taxon>Prolixibacteraceae</taxon>
        <taxon>Draconibacterium</taxon>
    </lineage>
</organism>
<dbReference type="Pfam" id="PF19775">
    <property type="entry name" value="DUF6261"/>
    <property type="match status" value="1"/>
</dbReference>
<dbReference type="InterPro" id="IPR046228">
    <property type="entry name" value="DUF6261"/>
</dbReference>
<name>A0A6C0RDS4_9BACT</name>
<proteinExistence type="predicted"/>
<sequence>MIEKIITSSRTTDIHGTTRLLFNAYQQSGFTEDRTLNTLFTAINDRNTTLGNVIDQSKAQSILAGKDDNRDDDARAVGYLVKGYTYHPDETTRNAALKVDRVFNKYGLSITEESYVTESSHIVSMLGDFAAPDLVAAIALLPGVAENIASLQAAQDDFENTQTGYAKELAAEDNLPTATELKKEVVALINDDLVVFLRAAERFQAETYGAFAATVAKIIADNNETVRKRWNKDDAEE</sequence>
<dbReference type="KEGG" id="drc:G0Q07_05985"/>
<dbReference type="RefSeq" id="WP_163345228.1">
    <property type="nucleotide sequence ID" value="NZ_CP048409.1"/>
</dbReference>
<reference evidence="1 2" key="1">
    <citation type="submission" date="2020-02" db="EMBL/GenBank/DDBJ databases">
        <title>Genome sequencing for Draconibacterium sp. strain M1.</title>
        <authorList>
            <person name="Park S.-J."/>
        </authorList>
    </citation>
    <scope>NUCLEOTIDE SEQUENCE [LARGE SCALE GENOMIC DNA]</scope>
    <source>
        <strain evidence="1 2">M1</strain>
    </source>
</reference>
<dbReference type="AlphaFoldDB" id="A0A6C0RDS4"/>
<evidence type="ECO:0000313" key="1">
    <source>
        <dbReference type="EMBL" id="QIA07301.1"/>
    </source>
</evidence>
<dbReference type="EMBL" id="CP048409">
    <property type="protein sequence ID" value="QIA07301.1"/>
    <property type="molecule type" value="Genomic_DNA"/>
</dbReference>
<dbReference type="Proteomes" id="UP000474630">
    <property type="component" value="Chromosome"/>
</dbReference>